<dbReference type="OrthoDB" id="7859578at2"/>
<proteinExistence type="predicted"/>
<dbReference type="Proteomes" id="UP000325289">
    <property type="component" value="Unassembled WGS sequence"/>
</dbReference>
<reference evidence="1 2" key="1">
    <citation type="submission" date="2016-10" db="EMBL/GenBank/DDBJ databases">
        <authorList>
            <person name="Varghese N."/>
            <person name="Submissions S."/>
        </authorList>
    </citation>
    <scope>NUCLEOTIDE SEQUENCE [LARGE SCALE GENOMIC DNA]</scope>
    <source>
        <strain evidence="2">YIM D21,KCTC 23444,ACCC 10710</strain>
    </source>
</reference>
<gene>
    <name evidence="1" type="ORF">SAMN04515678_11824</name>
</gene>
<dbReference type="RefSeq" id="WP_149758473.1">
    <property type="nucleotide sequence ID" value="NZ_FOMS01000018.1"/>
</dbReference>
<name>A0A1I2DRW8_9RHOB</name>
<evidence type="ECO:0000313" key="2">
    <source>
        <dbReference type="Proteomes" id="UP000325289"/>
    </source>
</evidence>
<keyword evidence="2" id="KW-1185">Reference proteome</keyword>
<sequence length="104" mass="11943">MFVDRSLKKDAALVASVPKTTIRRNAVRTAIKRLQALPTPARWPLAEYRLRKREFDEFRAISRRILKGEEPPEGDVLRLQMYASMIFESIDRADKDELAAVAAE</sequence>
<organism evidence="1 2">
    <name type="scientific">Roseivivax sediminis</name>
    <dbReference type="NCBI Taxonomy" id="936889"/>
    <lineage>
        <taxon>Bacteria</taxon>
        <taxon>Pseudomonadati</taxon>
        <taxon>Pseudomonadota</taxon>
        <taxon>Alphaproteobacteria</taxon>
        <taxon>Rhodobacterales</taxon>
        <taxon>Roseobacteraceae</taxon>
        <taxon>Roseivivax</taxon>
    </lineage>
</organism>
<accession>A0A1I2DRW8</accession>
<dbReference type="AlphaFoldDB" id="A0A1I2DRW8"/>
<evidence type="ECO:0000313" key="1">
    <source>
        <dbReference type="EMBL" id="SFE83246.1"/>
    </source>
</evidence>
<protein>
    <submittedName>
        <fullName evidence="1">Uncharacterized protein</fullName>
    </submittedName>
</protein>
<dbReference type="EMBL" id="FOMS01000018">
    <property type="protein sequence ID" value="SFE83246.1"/>
    <property type="molecule type" value="Genomic_DNA"/>
</dbReference>